<reference evidence="3 4" key="1">
    <citation type="journal article" date="2019" name="Nat. Commun.">
        <title>A new type of DNA phosphorothioation-based antiviral system in archaea.</title>
        <authorList>
            <person name="Xiong L."/>
            <person name="Liu S."/>
            <person name="Chen S."/>
            <person name="Xiao Y."/>
            <person name="Zhu B."/>
            <person name="Gao Y."/>
            <person name="Zhang Y."/>
            <person name="Chen B."/>
            <person name="Luo J."/>
            <person name="Deng Z."/>
            <person name="Chen X."/>
            <person name="Wang L."/>
            <person name="Chen S."/>
        </authorList>
    </citation>
    <scope>NUCLEOTIDE SEQUENCE [LARGE SCALE GENOMIC DNA]</scope>
    <source>
        <strain evidence="3 4">CBA1105</strain>
    </source>
</reference>
<keyword evidence="4" id="KW-1185">Reference proteome</keyword>
<dbReference type="InterPro" id="IPR000674">
    <property type="entry name" value="Ald_Oxase/Xan_DH_a/b"/>
</dbReference>
<dbReference type="InterPro" id="IPR008274">
    <property type="entry name" value="AldOxase/xan_DH_MoCoBD1"/>
</dbReference>
<dbReference type="SUPFAM" id="SSF54665">
    <property type="entry name" value="CO dehydrogenase molybdoprotein N-domain-like"/>
    <property type="match status" value="1"/>
</dbReference>
<feature type="region of interest" description="Disordered" evidence="1">
    <location>
        <begin position="147"/>
        <end position="185"/>
    </location>
</feature>
<dbReference type="InterPro" id="IPR037165">
    <property type="entry name" value="AldOxase/xan_DH_Mopterin-bd_sf"/>
</dbReference>
<protein>
    <submittedName>
        <fullName evidence="3">Xanthine dehydrogenase family protein molybdopterin-binding subunit</fullName>
    </submittedName>
</protein>
<dbReference type="InterPro" id="IPR016208">
    <property type="entry name" value="Ald_Oxase/xanthine_DH-like"/>
</dbReference>
<dbReference type="SMART" id="SM01008">
    <property type="entry name" value="Ald_Xan_dh_C"/>
    <property type="match status" value="1"/>
</dbReference>
<dbReference type="Gene3D" id="3.30.365.10">
    <property type="entry name" value="Aldehyde oxidase/xanthine dehydrogenase, molybdopterin binding domain"/>
    <property type="match status" value="4"/>
</dbReference>
<dbReference type="Gene3D" id="3.90.1170.50">
    <property type="entry name" value="Aldehyde oxidase/xanthine dehydrogenase, a/b hammerhead"/>
    <property type="match status" value="1"/>
</dbReference>
<feature type="compositionally biased region" description="Basic and acidic residues" evidence="1">
    <location>
        <begin position="147"/>
        <end position="166"/>
    </location>
</feature>
<feature type="compositionally biased region" description="Basic and acidic residues" evidence="1">
    <location>
        <begin position="28"/>
        <end position="51"/>
    </location>
</feature>
<accession>A0A4D6H9A2</accession>
<dbReference type="Proteomes" id="UP000296706">
    <property type="component" value="Chromosome"/>
</dbReference>
<dbReference type="KEGG" id="hsn:DV733_04385"/>
<evidence type="ECO:0000256" key="1">
    <source>
        <dbReference type="SAM" id="MobiDB-lite"/>
    </source>
</evidence>
<feature type="domain" description="Aldehyde oxidase/xanthine dehydrogenase a/b hammerhead" evidence="2">
    <location>
        <begin position="51"/>
        <end position="144"/>
    </location>
</feature>
<dbReference type="PANTHER" id="PTHR11908">
    <property type="entry name" value="XANTHINE DEHYDROGENASE"/>
    <property type="match status" value="1"/>
</dbReference>
<dbReference type="InterPro" id="IPR036856">
    <property type="entry name" value="Ald_Oxase/Xan_DH_a/b_sf"/>
</dbReference>
<evidence type="ECO:0000313" key="3">
    <source>
        <dbReference type="EMBL" id="QCC50523.1"/>
    </source>
</evidence>
<feature type="region of interest" description="Disordered" evidence="1">
    <location>
        <begin position="1"/>
        <end position="56"/>
    </location>
</feature>
<organism evidence="3 4">
    <name type="scientific">Halapricum salinum</name>
    <dbReference type="NCBI Taxonomy" id="1457250"/>
    <lineage>
        <taxon>Archaea</taxon>
        <taxon>Methanobacteriati</taxon>
        <taxon>Methanobacteriota</taxon>
        <taxon>Stenosarchaea group</taxon>
        <taxon>Halobacteria</taxon>
        <taxon>Halobacteriales</taxon>
        <taxon>Haloarculaceae</taxon>
        <taxon>Halapricum</taxon>
    </lineage>
</organism>
<gene>
    <name evidence="3" type="ORF">DV733_04385</name>
</gene>
<dbReference type="SUPFAM" id="SSF56003">
    <property type="entry name" value="Molybdenum cofactor-binding domain"/>
    <property type="match status" value="1"/>
</dbReference>
<dbReference type="RefSeq" id="WP_136342279.1">
    <property type="nucleotide sequence ID" value="NZ_CP031310.1"/>
</dbReference>
<dbReference type="AlphaFoldDB" id="A0A4D6H9A2"/>
<dbReference type="GO" id="GO:0016491">
    <property type="term" value="F:oxidoreductase activity"/>
    <property type="evidence" value="ECO:0007669"/>
    <property type="project" value="InterPro"/>
</dbReference>
<evidence type="ECO:0000259" key="2">
    <source>
        <dbReference type="SMART" id="SM01008"/>
    </source>
</evidence>
<dbReference type="Pfam" id="PF20256">
    <property type="entry name" value="MoCoBD_2"/>
    <property type="match status" value="1"/>
</dbReference>
<proteinExistence type="predicted"/>
<dbReference type="GO" id="GO:0005506">
    <property type="term" value="F:iron ion binding"/>
    <property type="evidence" value="ECO:0007669"/>
    <property type="project" value="InterPro"/>
</dbReference>
<evidence type="ECO:0000313" key="4">
    <source>
        <dbReference type="Proteomes" id="UP000296706"/>
    </source>
</evidence>
<feature type="compositionally biased region" description="Basic and acidic residues" evidence="1">
    <location>
        <begin position="11"/>
        <end position="20"/>
    </location>
</feature>
<name>A0A4D6H9A2_9EURY</name>
<sequence length="778" mass="84451">MSEQESPPRANEQRSPDGARGRASARGGADREPRRAVGRDTRRRDSWEKLTGRAQFPTDLERPEMLHAGVLRSQQPHAEIASVRTDAAESIDGVACVVTRTDFLGGFDDRVRHYGDAIAAVAAESRAGVRAALDAIEYELEPLESVHDPAESVRDGAPVLHEESRTPDGVPDYGQPVRHPRNVENPDYEQNVDDYHQLSVGDLEAGFAAADHILEETYRTPRVNHCNLDRHCCLAEWDGDRLELVETIGNRTHTEHVLEALFDDRFEVTILTPPAAGSSFGGHSLETLTLEPVAATLARETDRPVRLAFDREAEFTAGDSRHPTTLTLRAGITDGGRLTALDVDVVTDTGAYPNSVGHIVLNSCRHRPLDLYRLENYRFEGVSVFTNNTPSGEYRGIGVTQITWALESHVDELARQAGLDPIAVRERNWVETGDERPYSGQPITSCGLRECLDRGKASFERRRDADEDGHLHGWGMAAGTQVSTPASEHNTDYTETELVANPDGTVTAIVGAIDLGQGSETALTQIVAEETGLSIDRITVRSKTHDDDIEDKYGSVANRSTYLIGRAVAEAAEELTDAIRQRASDRFAVPVDRISIEGGQLHGDGDTADLSTVLTEPVSATARAETNYAPPSYGVHFASVAVDPETGGVDLRTYVAAQDVGYAINPAMVEGQLHGAVQHGVEFATLAELELDRGIPENPNLADYPVSSPHELPDDLVVEIIESNEESGPYGAKGVGTPAITPVAPAITNAIRDAVGTRFTTAPVRDEDVFFGLREAEE</sequence>
<dbReference type="InterPro" id="IPR046867">
    <property type="entry name" value="AldOxase/xan_DH_MoCoBD2"/>
</dbReference>
<dbReference type="EMBL" id="CP031310">
    <property type="protein sequence ID" value="QCC50523.1"/>
    <property type="molecule type" value="Genomic_DNA"/>
</dbReference>
<dbReference type="STRING" id="1457250.GCA_000755225_03181"/>
<dbReference type="GeneID" id="39847076"/>
<dbReference type="Pfam" id="PF01315">
    <property type="entry name" value="Ald_Xan_dh_C"/>
    <property type="match status" value="1"/>
</dbReference>
<dbReference type="Pfam" id="PF02738">
    <property type="entry name" value="MoCoBD_1"/>
    <property type="match status" value="1"/>
</dbReference>
<dbReference type="PANTHER" id="PTHR11908:SF157">
    <property type="entry name" value="XANTHINE DEHYDROGENASE SUBUNIT D-RELATED"/>
    <property type="match status" value="1"/>
</dbReference>